<dbReference type="RefSeq" id="WP_015066513.1">
    <property type="nucleotide sequence ID" value="NZ_CAXGIV010000053.1"/>
</dbReference>
<comment type="cofactor">
    <cofactor evidence="1">
        <name>L-ascorbate</name>
        <dbReference type="ChEBI" id="CHEBI:38290"/>
    </cofactor>
</comment>
<dbReference type="EMBL" id="CP013928">
    <property type="protein sequence ID" value="AMJ77813.1"/>
    <property type="molecule type" value="Genomic_DNA"/>
</dbReference>
<keyword evidence="6" id="KW-0408">Iron</keyword>
<feature type="domain" description="Fe2OG dioxygenase" evidence="7">
    <location>
        <begin position="252"/>
        <end position="360"/>
    </location>
</feature>
<dbReference type="PANTHER" id="PTHR10869:SF246">
    <property type="entry name" value="TRANSMEMBRANE PROLYL 4-HYDROXYLASE"/>
    <property type="match status" value="1"/>
</dbReference>
<gene>
    <name evidence="8" type="ORF">AV942_05530</name>
</gene>
<keyword evidence="4" id="KW-0223">Dioxygenase</keyword>
<dbReference type="InterPro" id="IPR005123">
    <property type="entry name" value="Oxoglu/Fe-dep_dioxygenase_dom"/>
</dbReference>
<dbReference type="PANTHER" id="PTHR10869">
    <property type="entry name" value="PROLYL 4-HYDROXYLASE ALPHA SUBUNIT"/>
    <property type="match status" value="1"/>
</dbReference>
<dbReference type="AlphaFoldDB" id="A0AAC9F6W1"/>
<keyword evidence="2" id="KW-0479">Metal-binding</keyword>
<dbReference type="Gene3D" id="2.60.120.620">
    <property type="entry name" value="q2cbj1_9rhob like domain"/>
    <property type="match status" value="1"/>
</dbReference>
<organism evidence="8 9">
    <name type="scientific">Alteromonas mediterranea</name>
    <dbReference type="NCBI Taxonomy" id="314275"/>
    <lineage>
        <taxon>Bacteria</taxon>
        <taxon>Pseudomonadati</taxon>
        <taxon>Pseudomonadota</taxon>
        <taxon>Gammaproteobacteria</taxon>
        <taxon>Alteromonadales</taxon>
        <taxon>Alteromonadaceae</taxon>
        <taxon>Alteromonas/Salinimonas group</taxon>
        <taxon>Alteromonas</taxon>
    </lineage>
</organism>
<keyword evidence="5" id="KW-0560">Oxidoreductase</keyword>
<evidence type="ECO:0000313" key="8">
    <source>
        <dbReference type="EMBL" id="AMJ77813.1"/>
    </source>
</evidence>
<evidence type="ECO:0000259" key="7">
    <source>
        <dbReference type="PROSITE" id="PS51471"/>
    </source>
</evidence>
<dbReference type="GO" id="GO:0031418">
    <property type="term" value="F:L-ascorbic acid binding"/>
    <property type="evidence" value="ECO:0007669"/>
    <property type="project" value="UniProtKB-KW"/>
</dbReference>
<reference evidence="8 9" key="1">
    <citation type="submission" date="2015-12" db="EMBL/GenBank/DDBJ databases">
        <title>Intraspecies pangenome expansion in the marine bacterium Alteromonas.</title>
        <authorList>
            <person name="Lopez-Perez M."/>
            <person name="Rodriguez-Valera F."/>
        </authorList>
    </citation>
    <scope>NUCLEOTIDE SEQUENCE [LARGE SCALE GENOMIC DNA]</scope>
    <source>
        <strain evidence="8 9">UM8</strain>
    </source>
</reference>
<evidence type="ECO:0000313" key="9">
    <source>
        <dbReference type="Proteomes" id="UP000061468"/>
    </source>
</evidence>
<evidence type="ECO:0000256" key="5">
    <source>
        <dbReference type="ARBA" id="ARBA00023002"/>
    </source>
</evidence>
<sequence>MNIEQCINSANEAHSSGNTDEAMLWLKQAGELGDINAALDYAYYKSGENPNESVAFLDGAGCADNPVVQFHKLLIGYFGDVAWNPKFVAQTLLSLGEEGVIEAYLVTLSYLSVESSAFSYIAGKVCHLAPNISSQLKLTSEVSVSTALSAHQQTIDELSSALIRVYEPSKVLDKSLPIEVYESILSEYECRYLIAKFSALLKPSMVVDPVTGRGKIDSVRTSYVAVIEPTHCDWITRKLDKIISQITHTLRQNGEALNLLRYSPGQQYKPHYDGLNEINDALMFKDGKQRIKTALVYLNTINEGGETLFPKLDIRIAPKSGTMVVFSNSDENGKLLLNSYHAGAPTVSENKWLVTKWIRECTTMYGNLIYGTYTKG</sequence>
<name>A0AAC9F6W1_9ALTE</name>
<keyword evidence="3" id="KW-0847">Vitamin C</keyword>
<evidence type="ECO:0000256" key="6">
    <source>
        <dbReference type="ARBA" id="ARBA00023004"/>
    </source>
</evidence>
<dbReference type="PROSITE" id="PS51471">
    <property type="entry name" value="FE2OG_OXY"/>
    <property type="match status" value="1"/>
</dbReference>
<evidence type="ECO:0000256" key="1">
    <source>
        <dbReference type="ARBA" id="ARBA00001961"/>
    </source>
</evidence>
<dbReference type="GO" id="GO:0005506">
    <property type="term" value="F:iron ion binding"/>
    <property type="evidence" value="ECO:0007669"/>
    <property type="project" value="InterPro"/>
</dbReference>
<proteinExistence type="predicted"/>
<dbReference type="InterPro" id="IPR044862">
    <property type="entry name" value="Pro_4_hyd_alph_FE2OG_OXY"/>
</dbReference>
<dbReference type="InterPro" id="IPR045054">
    <property type="entry name" value="P4HA-like"/>
</dbReference>
<dbReference type="GO" id="GO:0016705">
    <property type="term" value="F:oxidoreductase activity, acting on paired donors, with incorporation or reduction of molecular oxygen"/>
    <property type="evidence" value="ECO:0007669"/>
    <property type="project" value="InterPro"/>
</dbReference>
<dbReference type="Pfam" id="PF13640">
    <property type="entry name" value="2OG-FeII_Oxy_3"/>
    <property type="match status" value="1"/>
</dbReference>
<evidence type="ECO:0000256" key="4">
    <source>
        <dbReference type="ARBA" id="ARBA00022964"/>
    </source>
</evidence>
<accession>A0AAC9F6W1</accession>
<dbReference type="SMART" id="SM00702">
    <property type="entry name" value="P4Hc"/>
    <property type="match status" value="1"/>
</dbReference>
<protein>
    <submittedName>
        <fullName evidence="8">Proline hydroxylase</fullName>
    </submittedName>
</protein>
<dbReference type="InterPro" id="IPR006620">
    <property type="entry name" value="Pro_4_hyd_alph"/>
</dbReference>
<evidence type="ECO:0000256" key="3">
    <source>
        <dbReference type="ARBA" id="ARBA00022896"/>
    </source>
</evidence>
<dbReference type="GO" id="GO:0051213">
    <property type="term" value="F:dioxygenase activity"/>
    <property type="evidence" value="ECO:0007669"/>
    <property type="project" value="UniProtKB-KW"/>
</dbReference>
<dbReference type="Proteomes" id="UP000061468">
    <property type="component" value="Chromosome"/>
</dbReference>
<evidence type="ECO:0000256" key="2">
    <source>
        <dbReference type="ARBA" id="ARBA00022723"/>
    </source>
</evidence>